<gene>
    <name evidence="1" type="ORF">LCGC14_0117920</name>
</gene>
<proteinExistence type="predicted"/>
<name>A0A0F9VAY5_9ZZZZ</name>
<accession>A0A0F9VAY5</accession>
<dbReference type="AlphaFoldDB" id="A0A0F9VAY5"/>
<reference evidence="1" key="1">
    <citation type="journal article" date="2015" name="Nature">
        <title>Complex archaea that bridge the gap between prokaryotes and eukaryotes.</title>
        <authorList>
            <person name="Spang A."/>
            <person name="Saw J.H."/>
            <person name="Jorgensen S.L."/>
            <person name="Zaremba-Niedzwiedzka K."/>
            <person name="Martijn J."/>
            <person name="Lind A.E."/>
            <person name="van Eijk R."/>
            <person name="Schleper C."/>
            <person name="Guy L."/>
            <person name="Ettema T.J."/>
        </authorList>
    </citation>
    <scope>NUCLEOTIDE SEQUENCE</scope>
</reference>
<sequence length="249" mass="28660">MKNFNIKSNYIFTILFFATSFVAYSQILPGIYADTVEINGSKRVHQVKINEDYFIYNEYEIEPANFIKTLGGFIQMEEASAHNLLVVLLEFNSNYSEDAIQKLSIPIEMDGEKIQMNWFEKLTLNPLLPSTQDLDGTWLFATRGPDTGQDRRGESSSRKTLKFLMDSTFQWIAYDTESFKFSGTGGGQYSAQNGTYKEYIEFFSKDNARVGAELEFNYNLEGTDWHHTGKNSKGEPMYEIWSKRALSEF</sequence>
<comment type="caution">
    <text evidence="1">The sequence shown here is derived from an EMBL/GenBank/DDBJ whole genome shotgun (WGS) entry which is preliminary data.</text>
</comment>
<evidence type="ECO:0000313" key="1">
    <source>
        <dbReference type="EMBL" id="KKO01205.1"/>
    </source>
</evidence>
<protein>
    <submittedName>
        <fullName evidence="1">Uncharacterized protein</fullName>
    </submittedName>
</protein>
<dbReference type="EMBL" id="LAZR01000036">
    <property type="protein sequence ID" value="KKO01205.1"/>
    <property type="molecule type" value="Genomic_DNA"/>
</dbReference>
<organism evidence="1">
    <name type="scientific">marine sediment metagenome</name>
    <dbReference type="NCBI Taxonomy" id="412755"/>
    <lineage>
        <taxon>unclassified sequences</taxon>
        <taxon>metagenomes</taxon>
        <taxon>ecological metagenomes</taxon>
    </lineage>
</organism>
<dbReference type="Gene3D" id="2.40.128.490">
    <property type="entry name" value="Uncharacterised protein PF14869, DUF4488"/>
    <property type="match status" value="1"/>
</dbReference>